<dbReference type="InterPro" id="IPR002004">
    <property type="entry name" value="PABP_HYD_C"/>
</dbReference>
<evidence type="ECO:0000313" key="2">
    <source>
        <dbReference type="EMBL" id="EYU27235.1"/>
    </source>
</evidence>
<dbReference type="OrthoDB" id="909530at2759"/>
<dbReference type="Gene3D" id="1.10.1900.10">
    <property type="entry name" value="c-terminal domain of poly(a) binding protein"/>
    <property type="match status" value="1"/>
</dbReference>
<dbReference type="GO" id="GO:0003723">
    <property type="term" value="F:RNA binding"/>
    <property type="evidence" value="ECO:0007669"/>
    <property type="project" value="InterPro"/>
</dbReference>
<sequence length="153" mass="17958">MIVGWLYYHDRPVDPEPLFDLYAPHPYFTPDDVDEALFLSRFRNYAMRYNPEEINKSIFPISSLTHMAYQFVYLTREGQLGFISCLTPRGLRRFLGERLYPLVEALEPRNAPKVTGMILELENTVILELLEVPDALRAKVDEAMETLRRHHMI</sequence>
<proteinExistence type="predicted"/>
<gene>
    <name evidence="2" type="ORF">MIMGU_mgv1a025695mg</name>
</gene>
<dbReference type="AlphaFoldDB" id="A0A022QL58"/>
<evidence type="ECO:0000313" key="3">
    <source>
        <dbReference type="Proteomes" id="UP000030748"/>
    </source>
</evidence>
<dbReference type="InterPro" id="IPR036053">
    <property type="entry name" value="PABP-dom"/>
</dbReference>
<evidence type="ECO:0000259" key="1">
    <source>
        <dbReference type="PROSITE" id="PS51309"/>
    </source>
</evidence>
<dbReference type="PANTHER" id="PTHR46276">
    <property type="entry name" value="E3 UBIQUITIN-PROTEIN LIGASE UBR5"/>
    <property type="match status" value="1"/>
</dbReference>
<dbReference type="PROSITE" id="PS51309">
    <property type="entry name" value="PABC"/>
    <property type="match status" value="1"/>
</dbReference>
<dbReference type="PANTHER" id="PTHR46276:SF1">
    <property type="entry name" value="E3 UBIQUITIN-PROTEIN LIGASE UBR5"/>
    <property type="match status" value="1"/>
</dbReference>
<dbReference type="Pfam" id="PF00658">
    <property type="entry name" value="MLLE"/>
    <property type="match status" value="1"/>
</dbReference>
<dbReference type="STRING" id="4155.A0A022QL58"/>
<reference evidence="2 3" key="1">
    <citation type="journal article" date="2013" name="Proc. Natl. Acad. Sci. U.S.A.">
        <title>Fine-scale variation in meiotic recombination in Mimulus inferred from population shotgun sequencing.</title>
        <authorList>
            <person name="Hellsten U."/>
            <person name="Wright K.M."/>
            <person name="Jenkins J."/>
            <person name="Shu S."/>
            <person name="Yuan Y."/>
            <person name="Wessler S.R."/>
            <person name="Schmutz J."/>
            <person name="Willis J.H."/>
            <person name="Rokhsar D.S."/>
        </authorList>
    </citation>
    <scope>NUCLEOTIDE SEQUENCE [LARGE SCALE GENOMIC DNA]</scope>
    <source>
        <strain evidence="3">cv. DUN x IM62</strain>
    </source>
</reference>
<organism evidence="2 3">
    <name type="scientific">Erythranthe guttata</name>
    <name type="common">Yellow monkey flower</name>
    <name type="synonym">Mimulus guttatus</name>
    <dbReference type="NCBI Taxonomy" id="4155"/>
    <lineage>
        <taxon>Eukaryota</taxon>
        <taxon>Viridiplantae</taxon>
        <taxon>Streptophyta</taxon>
        <taxon>Embryophyta</taxon>
        <taxon>Tracheophyta</taxon>
        <taxon>Spermatophyta</taxon>
        <taxon>Magnoliopsida</taxon>
        <taxon>eudicotyledons</taxon>
        <taxon>Gunneridae</taxon>
        <taxon>Pentapetalae</taxon>
        <taxon>asterids</taxon>
        <taxon>lamiids</taxon>
        <taxon>Lamiales</taxon>
        <taxon>Phrymaceae</taxon>
        <taxon>Erythranthe</taxon>
    </lineage>
</organism>
<name>A0A022QL58_ERYGU</name>
<dbReference type="Proteomes" id="UP000030748">
    <property type="component" value="Unassembled WGS sequence"/>
</dbReference>
<accession>A0A022QL58</accession>
<protein>
    <recommendedName>
        <fullName evidence="1">PABC domain-containing protein</fullName>
    </recommendedName>
</protein>
<dbReference type="EMBL" id="KI631457">
    <property type="protein sequence ID" value="EYU27235.1"/>
    <property type="molecule type" value="Genomic_DNA"/>
</dbReference>
<dbReference type="SMART" id="SM00517">
    <property type="entry name" value="PolyA"/>
    <property type="match status" value="1"/>
</dbReference>
<dbReference type="SUPFAM" id="SSF63570">
    <property type="entry name" value="PABC (PABP) domain"/>
    <property type="match status" value="1"/>
</dbReference>
<feature type="domain" description="PABC" evidence="1">
    <location>
        <begin position="75"/>
        <end position="152"/>
    </location>
</feature>
<dbReference type="KEGG" id="egt:105969287"/>
<keyword evidence="3" id="KW-1185">Reference proteome</keyword>